<feature type="compositionally biased region" description="Polar residues" evidence="1">
    <location>
        <begin position="100"/>
        <end position="117"/>
    </location>
</feature>
<dbReference type="HOGENOM" id="CLU_031892_1_1_1"/>
<feature type="region of interest" description="Disordered" evidence="1">
    <location>
        <begin position="93"/>
        <end position="134"/>
    </location>
</feature>
<evidence type="ECO:0000313" key="2">
    <source>
        <dbReference type="EMBL" id="CEJ81745.1"/>
    </source>
</evidence>
<evidence type="ECO:0000313" key="3">
    <source>
        <dbReference type="Proteomes" id="UP000039046"/>
    </source>
</evidence>
<dbReference type="EMBL" id="CDHN01000001">
    <property type="protein sequence ID" value="CEJ81745.1"/>
    <property type="molecule type" value="Genomic_DNA"/>
</dbReference>
<feature type="region of interest" description="Disordered" evidence="1">
    <location>
        <begin position="148"/>
        <end position="178"/>
    </location>
</feature>
<proteinExistence type="predicted"/>
<feature type="region of interest" description="Disordered" evidence="1">
    <location>
        <begin position="228"/>
        <end position="264"/>
    </location>
</feature>
<sequence length="447" mass="48783">MSSSSQVEILVHVAAPSKSSDDTYYRQLAQSYLSFKPKNRQHISSTKLPLNHTQDNTASQDGVSQVSPPVEALCRDSQELSFTGAFGNHSSPLVRLIGSQPDTDTHPQSVPVQNHATPPSEIGDSYTSPNKGVVRVSPTKVLRRYISASIISDDSSPPTPSPTRRTRESAPPTLPQSRIESVQAMQSTRMQLLQGCIPGTPLAQQAVSKKRPAPDTDPDTSRIEVTHISSSIDNDSISSTPPLAQPIPISARRPAHVRSESEPMASKRLKYLGSDTPTVIRSSSDSVLPHSGESSPSTSFTLAIRPPSPPVSVQILEPHSLIPPKLEKLASDLSSRYKPVYGSQSIQPFDRGYWLVDCSSWPPHVQDEAWSFLSNYIQGGLAGWGVWCRRGSVSGDWLRIYSWAHVAKHTYLLAYLASGRHIKTRGASWYGADGEVLITVQPVGWEQ</sequence>
<organism evidence="2 3">
    <name type="scientific">[Torrubiella] hemipterigena</name>
    <dbReference type="NCBI Taxonomy" id="1531966"/>
    <lineage>
        <taxon>Eukaryota</taxon>
        <taxon>Fungi</taxon>
        <taxon>Dikarya</taxon>
        <taxon>Ascomycota</taxon>
        <taxon>Pezizomycotina</taxon>
        <taxon>Sordariomycetes</taxon>
        <taxon>Hypocreomycetidae</taxon>
        <taxon>Hypocreales</taxon>
        <taxon>Clavicipitaceae</taxon>
        <taxon>Clavicipitaceae incertae sedis</taxon>
        <taxon>'Torrubiella' clade</taxon>
    </lineage>
</organism>
<gene>
    <name evidence="2" type="ORF">VHEMI01859</name>
</gene>
<dbReference type="STRING" id="1531966.A0A0A1T6I9"/>
<dbReference type="AlphaFoldDB" id="A0A0A1T6I9"/>
<keyword evidence="3" id="KW-1185">Reference proteome</keyword>
<feature type="region of interest" description="Disordered" evidence="1">
    <location>
        <begin position="203"/>
        <end position="222"/>
    </location>
</feature>
<name>A0A0A1T6I9_9HYPO</name>
<dbReference type="OrthoDB" id="5395975at2759"/>
<feature type="compositionally biased region" description="Low complexity" evidence="1">
    <location>
        <begin position="228"/>
        <end position="239"/>
    </location>
</feature>
<feature type="region of interest" description="Disordered" evidence="1">
    <location>
        <begin position="282"/>
        <end position="301"/>
    </location>
</feature>
<evidence type="ECO:0000256" key="1">
    <source>
        <dbReference type="SAM" id="MobiDB-lite"/>
    </source>
</evidence>
<reference evidence="2 3" key="1">
    <citation type="journal article" date="2015" name="Genome Announc.">
        <title>Draft Genome Sequence and Gene Annotation of the Entomopathogenic Fungus Verticillium hemipterigenum.</title>
        <authorList>
            <person name="Horn F."/>
            <person name="Habel A."/>
            <person name="Scharf D.H."/>
            <person name="Dworschak J."/>
            <person name="Brakhage A.A."/>
            <person name="Guthke R."/>
            <person name="Hertweck C."/>
            <person name="Linde J."/>
        </authorList>
    </citation>
    <scope>NUCLEOTIDE SEQUENCE [LARGE SCALE GENOMIC DNA]</scope>
</reference>
<accession>A0A0A1T6I9</accession>
<dbReference type="Proteomes" id="UP000039046">
    <property type="component" value="Unassembled WGS sequence"/>
</dbReference>
<protein>
    <submittedName>
        <fullName evidence="2">Uncharacterized protein</fullName>
    </submittedName>
</protein>